<evidence type="ECO:0000256" key="12">
    <source>
        <dbReference type="ARBA" id="ARBA00023098"/>
    </source>
</evidence>
<evidence type="ECO:0000256" key="11">
    <source>
        <dbReference type="ARBA" id="ARBA00022989"/>
    </source>
</evidence>
<dbReference type="Proteomes" id="UP001214415">
    <property type="component" value="Chromosome 2"/>
</dbReference>
<feature type="compositionally biased region" description="Basic and acidic residues" evidence="16">
    <location>
        <begin position="9"/>
        <end position="28"/>
    </location>
</feature>
<keyword evidence="18" id="KW-1185">Reference proteome</keyword>
<evidence type="ECO:0000256" key="6">
    <source>
        <dbReference type="ARBA" id="ARBA00022516"/>
    </source>
</evidence>
<proteinExistence type="inferred from homology"/>
<dbReference type="GO" id="GO:0019432">
    <property type="term" value="P:triglyceride biosynthetic process"/>
    <property type="evidence" value="ECO:0007669"/>
    <property type="project" value="TreeGrafter"/>
</dbReference>
<keyword evidence="12" id="KW-0443">Lipid metabolism</keyword>
<comment type="pathway">
    <text evidence="3">Lipid metabolism.</text>
</comment>
<name>A0AAF0EB94_9BASI</name>
<keyword evidence="13" id="KW-0472">Membrane</keyword>
<dbReference type="GO" id="GO:0005789">
    <property type="term" value="C:endoplasmic reticulum membrane"/>
    <property type="evidence" value="ECO:0007669"/>
    <property type="project" value="UniProtKB-SubCell"/>
</dbReference>
<dbReference type="AlphaFoldDB" id="A0AAF0EB94"/>
<evidence type="ECO:0000256" key="1">
    <source>
        <dbReference type="ARBA" id="ARBA00004477"/>
    </source>
</evidence>
<comment type="catalytic activity">
    <reaction evidence="15">
        <text>an acyl-CoA + a 1,2-diacyl-sn-glycerol = a triacyl-sn-glycerol + CoA</text>
        <dbReference type="Rhea" id="RHEA:10868"/>
        <dbReference type="ChEBI" id="CHEBI:17815"/>
        <dbReference type="ChEBI" id="CHEBI:57287"/>
        <dbReference type="ChEBI" id="CHEBI:58342"/>
        <dbReference type="ChEBI" id="CHEBI:64615"/>
        <dbReference type="EC" id="2.3.1.20"/>
    </reaction>
</comment>
<reference evidence="17" key="1">
    <citation type="submission" date="2023-03" db="EMBL/GenBank/DDBJ databases">
        <title>Mating type loci evolution in Malassezia.</title>
        <authorList>
            <person name="Coelho M.A."/>
        </authorList>
    </citation>
    <scope>NUCLEOTIDE SEQUENCE</scope>
    <source>
        <strain evidence="17">CBS 12830</strain>
    </source>
</reference>
<dbReference type="Pfam" id="PF03982">
    <property type="entry name" value="DAGAT"/>
    <property type="match status" value="1"/>
</dbReference>
<dbReference type="EMBL" id="CP119901">
    <property type="protein sequence ID" value="WFD22498.1"/>
    <property type="molecule type" value="Genomic_DNA"/>
</dbReference>
<keyword evidence="8" id="KW-0812">Transmembrane</keyword>
<evidence type="ECO:0000256" key="15">
    <source>
        <dbReference type="ARBA" id="ARBA00048109"/>
    </source>
</evidence>
<comment type="similarity">
    <text evidence="4">Belongs to the diacylglycerol acyltransferase family.</text>
</comment>
<dbReference type="PANTHER" id="PTHR12317:SF0">
    <property type="entry name" value="ACYLTRANSFERASE"/>
    <property type="match status" value="1"/>
</dbReference>
<feature type="region of interest" description="Disordered" evidence="16">
    <location>
        <begin position="1"/>
        <end position="28"/>
    </location>
</feature>
<organism evidence="17 18">
    <name type="scientific">Malassezia equina</name>
    <dbReference type="NCBI Taxonomy" id="1381935"/>
    <lineage>
        <taxon>Eukaryota</taxon>
        <taxon>Fungi</taxon>
        <taxon>Dikarya</taxon>
        <taxon>Basidiomycota</taxon>
        <taxon>Ustilaginomycotina</taxon>
        <taxon>Malasseziomycetes</taxon>
        <taxon>Malasseziales</taxon>
        <taxon>Malasseziaceae</taxon>
        <taxon>Malassezia</taxon>
    </lineage>
</organism>
<accession>A0AAF0EB94</accession>
<comment type="subcellular location">
    <subcellularLocation>
        <location evidence="1">Endoplasmic reticulum membrane</location>
        <topology evidence="1">Multi-pass membrane protein</topology>
    </subcellularLocation>
</comment>
<dbReference type="PANTHER" id="PTHR12317">
    <property type="entry name" value="DIACYLGLYCEROL O-ACYLTRANSFERASE"/>
    <property type="match status" value="1"/>
</dbReference>
<evidence type="ECO:0000256" key="3">
    <source>
        <dbReference type="ARBA" id="ARBA00005189"/>
    </source>
</evidence>
<dbReference type="CDD" id="cd07987">
    <property type="entry name" value="LPLAT_MGAT-like"/>
    <property type="match status" value="1"/>
</dbReference>
<dbReference type="GO" id="GO:0004144">
    <property type="term" value="F:diacylglycerol O-acyltransferase activity"/>
    <property type="evidence" value="ECO:0007669"/>
    <property type="project" value="UniProtKB-EC"/>
</dbReference>
<dbReference type="GO" id="GO:0006071">
    <property type="term" value="P:glycerol metabolic process"/>
    <property type="evidence" value="ECO:0007669"/>
    <property type="project" value="UniProtKB-KW"/>
</dbReference>
<keyword evidence="14 17" id="KW-0012">Acyltransferase</keyword>
<dbReference type="InterPro" id="IPR007130">
    <property type="entry name" value="DAGAT"/>
</dbReference>
<keyword evidence="6" id="KW-0444">Lipid biosynthesis</keyword>
<evidence type="ECO:0000313" key="18">
    <source>
        <dbReference type="Proteomes" id="UP001214415"/>
    </source>
</evidence>
<dbReference type="EC" id="2.3.1.20" evidence="5"/>
<keyword evidence="9" id="KW-0319">Glycerol metabolism</keyword>
<sequence>MAHMSRSASETERIQRNPMEHKRLSEKANRLSEQGFPLDPTIPSSWPFLIPYLIFIMFDTAPENGGRRFRWFRQCFVFQWFAKYFPVTLHKTVDLDPSRRYLFGYHPHGIFGLGAVNAFAAEACGFSKLFPGITPHLLTLQSNFHIPFYRDFLMAAGCASVSRKSCMNILNKKPGNSITIVVGGAQESLAAHAGYMNLTLKARLGFVKVALRTGADLVPVLGFCENDMFDQADNQRETWLYKVQQQIKRACGFTIPIFIGRGFMHPYYGWMPYRVPIHVVVGKPIPVEKKVDCTPEDVQALHDTYVKALFEYDNKFPFDAYIDVFLISFIMKFSLAALLPLAMALSASAAATGLSCKPFGKADTLVGHNEGNIIKQYEYGYDKKHTFEGFMKVKNSTSHQKFQFYECEAPDSDFESSHGNVHFGQIRPVEKSDLCLSNTGVFIYKDGVKSEDNIRLQPQGSPNNLILKPCASSGKELRHQWFSAHNVDGCGLRVALKGKKDDIESDGVVRDGDWSISFNPIASWSWREAVYLTSDKLGAQCPMQKDN</sequence>
<comment type="pathway">
    <text evidence="2">Glycerolipid metabolism; triacylglycerol biosynthesis.</text>
</comment>
<evidence type="ECO:0000256" key="16">
    <source>
        <dbReference type="SAM" id="MobiDB-lite"/>
    </source>
</evidence>
<evidence type="ECO:0000313" key="17">
    <source>
        <dbReference type="EMBL" id="WFD22498.1"/>
    </source>
</evidence>
<evidence type="ECO:0000256" key="8">
    <source>
        <dbReference type="ARBA" id="ARBA00022692"/>
    </source>
</evidence>
<evidence type="ECO:0000256" key="14">
    <source>
        <dbReference type="ARBA" id="ARBA00023315"/>
    </source>
</evidence>
<protein>
    <recommendedName>
        <fullName evidence="5">diacylglycerol O-acyltransferase</fullName>
        <ecNumber evidence="5">2.3.1.20</ecNumber>
    </recommendedName>
</protein>
<evidence type="ECO:0000256" key="10">
    <source>
        <dbReference type="ARBA" id="ARBA00022824"/>
    </source>
</evidence>
<keyword evidence="7 17" id="KW-0808">Transferase</keyword>
<evidence type="ECO:0000256" key="2">
    <source>
        <dbReference type="ARBA" id="ARBA00004771"/>
    </source>
</evidence>
<evidence type="ECO:0000256" key="9">
    <source>
        <dbReference type="ARBA" id="ARBA00022798"/>
    </source>
</evidence>
<keyword evidence="10" id="KW-0256">Endoplasmic reticulum</keyword>
<evidence type="ECO:0000256" key="13">
    <source>
        <dbReference type="ARBA" id="ARBA00023136"/>
    </source>
</evidence>
<evidence type="ECO:0000256" key="5">
    <source>
        <dbReference type="ARBA" id="ARBA00013244"/>
    </source>
</evidence>
<gene>
    <name evidence="17" type="primary">DGA1</name>
    <name evidence="17" type="ORF">MEQU1_001170</name>
</gene>
<keyword evidence="11" id="KW-1133">Transmembrane helix</keyword>
<evidence type="ECO:0000256" key="7">
    <source>
        <dbReference type="ARBA" id="ARBA00022679"/>
    </source>
</evidence>
<evidence type="ECO:0000256" key="4">
    <source>
        <dbReference type="ARBA" id="ARBA00005420"/>
    </source>
</evidence>